<evidence type="ECO:0000256" key="9">
    <source>
        <dbReference type="ARBA" id="ARBA00073436"/>
    </source>
</evidence>
<dbReference type="CDD" id="cd06558">
    <property type="entry name" value="crotonase-like"/>
    <property type="match status" value="1"/>
</dbReference>
<keyword evidence="4" id="KW-0276">Fatty acid metabolism</keyword>
<comment type="function">
    <text evidence="1">Could possibly oxidize fatty acids using specific components.</text>
</comment>
<dbReference type="EMBL" id="UAUI01000028">
    <property type="protein sequence ID" value="SPZ43239.1"/>
    <property type="molecule type" value="Genomic_DNA"/>
</dbReference>
<dbReference type="EC" id="4.2.1.17" evidence="3"/>
<dbReference type="Pfam" id="PF00378">
    <property type="entry name" value="ECH_1"/>
    <property type="match status" value="1"/>
</dbReference>
<evidence type="ECO:0000256" key="8">
    <source>
        <dbReference type="ARBA" id="ARBA00039456"/>
    </source>
</evidence>
<comment type="caution">
    <text evidence="11">The sequence shown here is derived from an EMBL/GenBank/DDBJ whole genome shotgun (WGS) entry which is preliminary data.</text>
</comment>
<keyword evidence="4" id="KW-0443">Lipid metabolism</keyword>
<dbReference type="InterPro" id="IPR029045">
    <property type="entry name" value="ClpP/crotonase-like_dom_sf"/>
</dbReference>
<dbReference type="PANTHER" id="PTHR11941">
    <property type="entry name" value="ENOYL-COA HYDRATASE-RELATED"/>
    <property type="match status" value="1"/>
</dbReference>
<dbReference type="PANTHER" id="PTHR11941:SF54">
    <property type="entry name" value="ENOYL-COA HYDRATASE, MITOCHONDRIAL"/>
    <property type="match status" value="1"/>
</dbReference>
<gene>
    <name evidence="11" type="primary">echA8_22</name>
    <name evidence="11" type="ORF">NCTC13229_06774</name>
</gene>
<dbReference type="SUPFAM" id="SSF52096">
    <property type="entry name" value="ClpP/crotonase"/>
    <property type="match status" value="1"/>
</dbReference>
<evidence type="ECO:0000256" key="6">
    <source>
        <dbReference type="ARBA" id="ARBA00023709"/>
    </source>
</evidence>
<dbReference type="AlphaFoldDB" id="A0AB38FP25"/>
<protein>
    <recommendedName>
        <fullName evidence="8">Probable enoyl-CoA hydratase EchA17</fullName>
        <ecNumber evidence="3">4.2.1.17</ecNumber>
    </recommendedName>
    <alternativeName>
        <fullName evidence="9">Probable enoyl-CoA hydratase echA17</fullName>
    </alternativeName>
</protein>
<dbReference type="Gene3D" id="3.90.226.10">
    <property type="entry name" value="2-enoyl-CoA Hydratase, Chain A, domain 1"/>
    <property type="match status" value="1"/>
</dbReference>
<name>A0AB38FP25_RHOWR</name>
<dbReference type="GO" id="GO:0006635">
    <property type="term" value="P:fatty acid beta-oxidation"/>
    <property type="evidence" value="ECO:0007669"/>
    <property type="project" value="TreeGrafter"/>
</dbReference>
<evidence type="ECO:0000256" key="7">
    <source>
        <dbReference type="ARBA" id="ARBA00023717"/>
    </source>
</evidence>
<evidence type="ECO:0000256" key="2">
    <source>
        <dbReference type="ARBA" id="ARBA00005254"/>
    </source>
</evidence>
<sequence length="267" mass="28466">MNTTEIHQNVGRINVSWNRAGRVATILIDRPRKLNALTLELLDNLYTELRAIENSDAQVVLLKTAGDKAFCVGADITQFAQFTPAQMWKRWITEGHRVFNFLAQLRQPTIAVVDGIAVGGGLELALACDLRVGATTARLGLPETSLGTIPGWGGTERLTHVVGAARAKEMIFTRRQLDAETALTWGLLTAVSDRDSLATDVGVIVDRILEGAPAAVQVSKQLVDAAAVGAPSVILEALGSGFTASTDDFAVGVAAFQNKTTPVFTNS</sequence>
<evidence type="ECO:0000313" key="12">
    <source>
        <dbReference type="Proteomes" id="UP000251211"/>
    </source>
</evidence>
<dbReference type="PROSITE" id="PS00166">
    <property type="entry name" value="ENOYL_COA_HYDRATASE"/>
    <property type="match status" value="1"/>
</dbReference>
<evidence type="ECO:0000256" key="10">
    <source>
        <dbReference type="RuleBase" id="RU003707"/>
    </source>
</evidence>
<dbReference type="FunFam" id="3.90.226.10:FF:000009">
    <property type="entry name" value="Carnitinyl-CoA dehydratase"/>
    <property type="match status" value="1"/>
</dbReference>
<comment type="catalytic activity">
    <reaction evidence="6">
        <text>a (3S)-3-hydroxyacyl-CoA = a (2E)-enoyl-CoA + H2O</text>
        <dbReference type="Rhea" id="RHEA:16105"/>
        <dbReference type="ChEBI" id="CHEBI:15377"/>
        <dbReference type="ChEBI" id="CHEBI:57318"/>
        <dbReference type="ChEBI" id="CHEBI:58856"/>
        <dbReference type="EC" id="4.2.1.17"/>
    </reaction>
</comment>
<accession>A0AB38FP25</accession>
<keyword evidence="5 11" id="KW-0456">Lyase</keyword>
<comment type="similarity">
    <text evidence="2 10">Belongs to the enoyl-CoA hydratase/isomerase family.</text>
</comment>
<dbReference type="GO" id="GO:0004300">
    <property type="term" value="F:enoyl-CoA hydratase activity"/>
    <property type="evidence" value="ECO:0007669"/>
    <property type="project" value="UniProtKB-EC"/>
</dbReference>
<dbReference type="InterPro" id="IPR018376">
    <property type="entry name" value="Enoyl-CoA_hyd/isom_CS"/>
</dbReference>
<reference evidence="11 12" key="1">
    <citation type="submission" date="2018-06" db="EMBL/GenBank/DDBJ databases">
        <authorList>
            <consortium name="Pathogen Informatics"/>
            <person name="Doyle S."/>
        </authorList>
    </citation>
    <scope>NUCLEOTIDE SEQUENCE [LARGE SCALE GENOMIC DNA]</scope>
    <source>
        <strain evidence="11 12">NCTC13229</strain>
    </source>
</reference>
<evidence type="ECO:0000256" key="5">
    <source>
        <dbReference type="ARBA" id="ARBA00023239"/>
    </source>
</evidence>
<organism evidence="11 12">
    <name type="scientific">Rhodococcus wratislaviensis</name>
    <name type="common">Tsukamurella wratislaviensis</name>
    <dbReference type="NCBI Taxonomy" id="44752"/>
    <lineage>
        <taxon>Bacteria</taxon>
        <taxon>Bacillati</taxon>
        <taxon>Actinomycetota</taxon>
        <taxon>Actinomycetes</taxon>
        <taxon>Mycobacteriales</taxon>
        <taxon>Nocardiaceae</taxon>
        <taxon>Rhodococcus</taxon>
    </lineage>
</organism>
<evidence type="ECO:0000256" key="1">
    <source>
        <dbReference type="ARBA" id="ARBA00002994"/>
    </source>
</evidence>
<comment type="catalytic activity">
    <reaction evidence="7">
        <text>a 4-saturated-(3S)-3-hydroxyacyl-CoA = a (3E)-enoyl-CoA + H2O</text>
        <dbReference type="Rhea" id="RHEA:20724"/>
        <dbReference type="ChEBI" id="CHEBI:15377"/>
        <dbReference type="ChEBI" id="CHEBI:58521"/>
        <dbReference type="ChEBI" id="CHEBI:137480"/>
        <dbReference type="EC" id="4.2.1.17"/>
    </reaction>
</comment>
<evidence type="ECO:0000313" key="11">
    <source>
        <dbReference type="EMBL" id="SPZ43239.1"/>
    </source>
</evidence>
<evidence type="ECO:0000256" key="3">
    <source>
        <dbReference type="ARBA" id="ARBA00012076"/>
    </source>
</evidence>
<evidence type="ECO:0000256" key="4">
    <source>
        <dbReference type="ARBA" id="ARBA00022832"/>
    </source>
</evidence>
<dbReference type="InterPro" id="IPR001753">
    <property type="entry name" value="Enoyl-CoA_hydra/iso"/>
</dbReference>
<dbReference type="RefSeq" id="WP_037227709.1">
    <property type="nucleotide sequence ID" value="NZ_CP150488.1"/>
</dbReference>
<proteinExistence type="inferred from homology"/>
<dbReference type="Proteomes" id="UP000251211">
    <property type="component" value="Unassembled WGS sequence"/>
</dbReference>